<keyword evidence="12" id="KW-0406">Ion transport</keyword>
<feature type="transmembrane region" description="Helical" evidence="18">
    <location>
        <begin position="326"/>
        <end position="346"/>
    </location>
</feature>
<gene>
    <name evidence="21" type="ORF">Cfor_05870</name>
</gene>
<evidence type="ECO:0000256" key="14">
    <source>
        <dbReference type="ARBA" id="ARBA00023136"/>
    </source>
</evidence>
<protein>
    <recommendedName>
        <fullName evidence="15">Mitochondrial potassium channel ATP-binding subunit</fullName>
    </recommendedName>
    <alternativeName>
        <fullName evidence="17">ATP-binding cassette sub-family B member 8, mitochondrial</fullName>
    </alternativeName>
    <alternativeName>
        <fullName evidence="16">Mitochondrial sulfonylurea-receptor</fullName>
    </alternativeName>
</protein>
<dbReference type="PROSITE" id="PS00211">
    <property type="entry name" value="ABC_TRANSPORTER_1"/>
    <property type="match status" value="1"/>
</dbReference>
<dbReference type="FunCoup" id="A0A6L2Q7W1">
    <property type="interactions" value="112"/>
</dbReference>
<evidence type="ECO:0000313" key="21">
    <source>
        <dbReference type="EMBL" id="GFG38895.1"/>
    </source>
</evidence>
<accession>A0A6L2Q7W1</accession>
<evidence type="ECO:0000256" key="1">
    <source>
        <dbReference type="ARBA" id="ARBA00004448"/>
    </source>
</evidence>
<evidence type="ECO:0000256" key="17">
    <source>
        <dbReference type="ARBA" id="ARBA00042968"/>
    </source>
</evidence>
<dbReference type="InterPro" id="IPR027417">
    <property type="entry name" value="P-loop_NTPase"/>
</dbReference>
<evidence type="ECO:0000256" key="12">
    <source>
        <dbReference type="ARBA" id="ARBA00023065"/>
    </source>
</evidence>
<dbReference type="GO" id="GO:0005524">
    <property type="term" value="F:ATP binding"/>
    <property type="evidence" value="ECO:0007669"/>
    <property type="project" value="UniProtKB-KW"/>
</dbReference>
<dbReference type="GO" id="GO:0006813">
    <property type="term" value="P:potassium ion transport"/>
    <property type="evidence" value="ECO:0007669"/>
    <property type="project" value="UniProtKB-KW"/>
</dbReference>
<dbReference type="GO" id="GO:0016887">
    <property type="term" value="F:ATP hydrolysis activity"/>
    <property type="evidence" value="ECO:0007669"/>
    <property type="project" value="InterPro"/>
</dbReference>
<feature type="domain" description="ABC transmembrane type-1" evidence="20">
    <location>
        <begin position="310"/>
        <end position="467"/>
    </location>
</feature>
<feature type="transmembrane region" description="Helical" evidence="18">
    <location>
        <begin position="414"/>
        <end position="432"/>
    </location>
</feature>
<sequence>MGQHLLTPKCDCIRHIILDSVSLQLGSRYRFSAYRPGSFANMSQGTLKRLCDKFVLCCCLKCCITNMSVTNYDLNYYYRCVADLLCSKPLPATLRFVKETVKVDRQKLFHSSKQHPLPTEQSRKPHYLLYKLCTGVGTVCGVKICSSSIVVSCQAAQTSRLAGLKSEGNVEEDAKFDWSKFFALLWPHIWYLLAAIAGALAVAVLNIEIPQVLGSVINVVAKFTRDGSSTLFTQQVKLPVVRLIYMYVAQVPLYLILLHLIAVAVLYKTGTFWSQSNALKFLQRLLNSISGYVYPGFYIHVYRPSPLPKIIGCGVSLFMISPQMTWTMLLIVPTVIVTGTLIGSLLRKLSRDAQAQAAKATSVGEEAISNIRTVRAFAMESQEYELFSQQSNDASHLNQRLGFGIGLFQAGTNLFLNGMILGTLYVGGYLVSNNQVSPGELMSFLVATQTIQRSLTQLSLLFGQVVKGLGAGARIFEFINLETSLPLVGGERIPYHSLIADVTFSNVTFAYPTRPQQVVLKNFNLRLPAGKTVAIVGSSGNGKSTVAALLERFYDVDEGSITVGGIDIRELDPSWLRGSCIGFINQEPVLFATSIMENIRYGKPSASDSEVIEAAKLANAHEFIQNFPDGYSTLVGERGVTVSGGQKQRIAIARALLKNPSILILDEATSALDAESEKIVQSSLDNVSKGRTVLVIAHRLSTVQNADMIVVLHNGVIVEMGTHESLKAQRGLYWNLIKQQEVSENISRALGQVRDQEVQSRTQSDNTAVVVRGVERGSGKTSLVAVHDRNTETLMATVKEWILPGTTIFSDCWAAYRAFEKAGDMHMTKSCYIHKCRNWSPHKYHGTDMVPCEGNTSHTPQGS</sequence>
<keyword evidence="4" id="KW-0633">Potassium transport</keyword>
<dbReference type="AlphaFoldDB" id="A0A6L2Q7W1"/>
<feature type="transmembrane region" description="Helical" evidence="18">
    <location>
        <begin position="189"/>
        <end position="207"/>
    </location>
</feature>
<dbReference type="PANTHER" id="PTHR43394:SF17">
    <property type="entry name" value="MITOCHONDRIAL POTASSIUM CHANNEL ATP-BINDING SUBUNIT"/>
    <property type="match status" value="1"/>
</dbReference>
<dbReference type="InterPro" id="IPR039421">
    <property type="entry name" value="Type_1_exporter"/>
</dbReference>
<dbReference type="SMART" id="SM00382">
    <property type="entry name" value="AAA"/>
    <property type="match status" value="1"/>
</dbReference>
<dbReference type="EMBL" id="BLKM01000834">
    <property type="protein sequence ID" value="GFG38895.1"/>
    <property type="molecule type" value="Genomic_DNA"/>
</dbReference>
<dbReference type="SUPFAM" id="SSF90123">
    <property type="entry name" value="ABC transporter transmembrane region"/>
    <property type="match status" value="1"/>
</dbReference>
<dbReference type="Gene3D" id="3.40.50.300">
    <property type="entry name" value="P-loop containing nucleotide triphosphate hydrolases"/>
    <property type="match status" value="1"/>
</dbReference>
<dbReference type="Pfam" id="PF12762">
    <property type="entry name" value="DDE_Tnp_IS1595"/>
    <property type="match status" value="1"/>
</dbReference>
<dbReference type="InterPro" id="IPR017871">
    <property type="entry name" value="ABC_transporter-like_CS"/>
</dbReference>
<evidence type="ECO:0000256" key="5">
    <source>
        <dbReference type="ARBA" id="ARBA00022692"/>
    </source>
</evidence>
<evidence type="ECO:0000313" key="22">
    <source>
        <dbReference type="Proteomes" id="UP000502823"/>
    </source>
</evidence>
<dbReference type="GO" id="GO:0090374">
    <property type="term" value="P:oligopeptide export from mitochondrion"/>
    <property type="evidence" value="ECO:0007669"/>
    <property type="project" value="TreeGrafter"/>
</dbReference>
<evidence type="ECO:0000256" key="15">
    <source>
        <dbReference type="ARBA" id="ARBA00040439"/>
    </source>
</evidence>
<reference evidence="22" key="1">
    <citation type="submission" date="2020-01" db="EMBL/GenBank/DDBJ databases">
        <title>Draft genome sequence of the Termite Coptotermes fromosanus.</title>
        <authorList>
            <person name="Itakura S."/>
            <person name="Yosikawa Y."/>
            <person name="Umezawa K."/>
        </authorList>
    </citation>
    <scope>NUCLEOTIDE SEQUENCE [LARGE SCALE GENOMIC DNA]</scope>
</reference>
<comment type="caution">
    <text evidence="21">The sequence shown here is derived from an EMBL/GenBank/DDBJ whole genome shotgun (WGS) entry which is preliminary data.</text>
</comment>
<dbReference type="InParanoid" id="A0A6L2Q7W1"/>
<feature type="domain" description="ABC transporter" evidence="19">
    <location>
        <begin position="502"/>
        <end position="739"/>
    </location>
</feature>
<dbReference type="PROSITE" id="PS50893">
    <property type="entry name" value="ABC_TRANSPORTER_2"/>
    <property type="match status" value="1"/>
</dbReference>
<evidence type="ECO:0000256" key="2">
    <source>
        <dbReference type="ARBA" id="ARBA00007577"/>
    </source>
</evidence>
<dbReference type="InterPro" id="IPR003593">
    <property type="entry name" value="AAA+_ATPase"/>
</dbReference>
<evidence type="ECO:0000259" key="20">
    <source>
        <dbReference type="PROSITE" id="PS50929"/>
    </source>
</evidence>
<dbReference type="Proteomes" id="UP000502823">
    <property type="component" value="Unassembled WGS sequence"/>
</dbReference>
<dbReference type="PROSITE" id="PS50929">
    <property type="entry name" value="ABC_TM1F"/>
    <property type="match status" value="1"/>
</dbReference>
<evidence type="ECO:0000256" key="11">
    <source>
        <dbReference type="ARBA" id="ARBA00022989"/>
    </source>
</evidence>
<keyword evidence="14 18" id="KW-0472">Membrane</keyword>
<evidence type="ECO:0000256" key="9">
    <source>
        <dbReference type="ARBA" id="ARBA00022946"/>
    </source>
</evidence>
<keyword evidence="5 18" id="KW-0812">Transmembrane</keyword>
<dbReference type="SUPFAM" id="SSF52540">
    <property type="entry name" value="P-loop containing nucleoside triphosphate hydrolases"/>
    <property type="match status" value="1"/>
</dbReference>
<dbReference type="FunFam" id="3.40.50.300:FF:000403">
    <property type="entry name" value="ATP-binding cassette sub-family B member 8, mitochondrial"/>
    <property type="match status" value="1"/>
</dbReference>
<name>A0A6L2Q7W1_COPFO</name>
<keyword evidence="10" id="KW-0630">Potassium</keyword>
<proteinExistence type="inferred from homology"/>
<evidence type="ECO:0000256" key="10">
    <source>
        <dbReference type="ARBA" id="ARBA00022958"/>
    </source>
</evidence>
<dbReference type="GO" id="GO:0005743">
    <property type="term" value="C:mitochondrial inner membrane"/>
    <property type="evidence" value="ECO:0007669"/>
    <property type="project" value="UniProtKB-SubCell"/>
</dbReference>
<dbReference type="GO" id="GO:0015421">
    <property type="term" value="F:ABC-type oligopeptide transporter activity"/>
    <property type="evidence" value="ECO:0007669"/>
    <property type="project" value="TreeGrafter"/>
</dbReference>
<evidence type="ECO:0000256" key="6">
    <source>
        <dbReference type="ARBA" id="ARBA00022741"/>
    </source>
</evidence>
<evidence type="ECO:0000256" key="8">
    <source>
        <dbReference type="ARBA" id="ARBA00022840"/>
    </source>
</evidence>
<dbReference type="InterPro" id="IPR024445">
    <property type="entry name" value="Tnp_ISXO2-like"/>
</dbReference>
<dbReference type="PANTHER" id="PTHR43394">
    <property type="entry name" value="ATP-DEPENDENT PERMEASE MDL1, MITOCHONDRIAL"/>
    <property type="match status" value="1"/>
</dbReference>
<keyword evidence="11 18" id="KW-1133">Transmembrane helix</keyword>
<evidence type="ECO:0000256" key="13">
    <source>
        <dbReference type="ARBA" id="ARBA00023128"/>
    </source>
</evidence>
<dbReference type="Pfam" id="PF00664">
    <property type="entry name" value="ABC_membrane"/>
    <property type="match status" value="1"/>
</dbReference>
<keyword evidence="8" id="KW-0067">ATP-binding</keyword>
<evidence type="ECO:0000256" key="18">
    <source>
        <dbReference type="SAM" id="Phobius"/>
    </source>
</evidence>
<organism evidence="21 22">
    <name type="scientific">Coptotermes formosanus</name>
    <name type="common">Formosan subterranean termite</name>
    <dbReference type="NCBI Taxonomy" id="36987"/>
    <lineage>
        <taxon>Eukaryota</taxon>
        <taxon>Metazoa</taxon>
        <taxon>Ecdysozoa</taxon>
        <taxon>Arthropoda</taxon>
        <taxon>Hexapoda</taxon>
        <taxon>Insecta</taxon>
        <taxon>Pterygota</taxon>
        <taxon>Neoptera</taxon>
        <taxon>Polyneoptera</taxon>
        <taxon>Dictyoptera</taxon>
        <taxon>Blattodea</taxon>
        <taxon>Blattoidea</taxon>
        <taxon>Termitoidae</taxon>
        <taxon>Rhinotermitidae</taxon>
        <taxon>Coptotermes</taxon>
    </lineage>
</organism>
<evidence type="ECO:0000256" key="3">
    <source>
        <dbReference type="ARBA" id="ARBA00022448"/>
    </source>
</evidence>
<dbReference type="CDD" id="cd03249">
    <property type="entry name" value="ABC_MTABC3_MDL1_MDL2"/>
    <property type="match status" value="1"/>
</dbReference>
<evidence type="ECO:0000256" key="7">
    <source>
        <dbReference type="ARBA" id="ARBA00022792"/>
    </source>
</evidence>
<keyword evidence="6" id="KW-0547">Nucleotide-binding</keyword>
<dbReference type="InterPro" id="IPR011527">
    <property type="entry name" value="ABC1_TM_dom"/>
</dbReference>
<evidence type="ECO:0000256" key="4">
    <source>
        <dbReference type="ARBA" id="ARBA00022538"/>
    </source>
</evidence>
<dbReference type="Pfam" id="PF00005">
    <property type="entry name" value="ABC_tran"/>
    <property type="match status" value="1"/>
</dbReference>
<keyword evidence="3" id="KW-0813">Transport</keyword>
<feature type="transmembrane region" description="Helical" evidence="18">
    <location>
        <begin position="244"/>
        <end position="267"/>
    </location>
</feature>
<keyword evidence="9" id="KW-0809">Transit peptide</keyword>
<keyword evidence="13" id="KW-0496">Mitochondrion</keyword>
<keyword evidence="7" id="KW-0999">Mitochondrion inner membrane</keyword>
<dbReference type="Gene3D" id="1.20.1560.10">
    <property type="entry name" value="ABC transporter type 1, transmembrane domain"/>
    <property type="match status" value="1"/>
</dbReference>
<dbReference type="InterPro" id="IPR003439">
    <property type="entry name" value="ABC_transporter-like_ATP-bd"/>
</dbReference>
<evidence type="ECO:0000256" key="16">
    <source>
        <dbReference type="ARBA" id="ARBA00041416"/>
    </source>
</evidence>
<comment type="similarity">
    <text evidence="2">Belongs to the ABC transporter superfamily. ABCB family. Multidrug resistance exporter (TC 3.A.1.201) subfamily.</text>
</comment>
<evidence type="ECO:0000259" key="19">
    <source>
        <dbReference type="PROSITE" id="PS50893"/>
    </source>
</evidence>
<keyword evidence="22" id="KW-1185">Reference proteome</keyword>
<dbReference type="InterPro" id="IPR036640">
    <property type="entry name" value="ABC1_TM_sf"/>
</dbReference>
<comment type="subcellular location">
    <subcellularLocation>
        <location evidence="1">Mitochondrion inner membrane</location>
        <topology evidence="1">Multi-pass membrane protein</topology>
    </subcellularLocation>
</comment>
<dbReference type="OrthoDB" id="6500128at2759"/>